<dbReference type="SMART" id="SM00345">
    <property type="entry name" value="HTH_GNTR"/>
    <property type="match status" value="1"/>
</dbReference>
<keyword evidence="3" id="KW-0804">Transcription</keyword>
<dbReference type="GO" id="GO:0003700">
    <property type="term" value="F:DNA-binding transcription factor activity"/>
    <property type="evidence" value="ECO:0007669"/>
    <property type="project" value="InterPro"/>
</dbReference>
<dbReference type="InterPro" id="IPR000524">
    <property type="entry name" value="Tscrpt_reg_HTH_GntR"/>
</dbReference>
<evidence type="ECO:0000259" key="4">
    <source>
        <dbReference type="PROSITE" id="PS50949"/>
    </source>
</evidence>
<dbReference type="OrthoDB" id="9815017at2"/>
<dbReference type="FunFam" id="1.10.10.10:FF:000079">
    <property type="entry name" value="GntR family transcriptional regulator"/>
    <property type="match status" value="1"/>
</dbReference>
<keyword evidence="1" id="KW-0805">Transcription regulation</keyword>
<dbReference type="GO" id="GO:0003677">
    <property type="term" value="F:DNA binding"/>
    <property type="evidence" value="ECO:0007669"/>
    <property type="project" value="UniProtKB-KW"/>
</dbReference>
<comment type="caution">
    <text evidence="5">The sequence shown here is derived from an EMBL/GenBank/DDBJ whole genome shotgun (WGS) entry which is preliminary data.</text>
</comment>
<dbReference type="PROSITE" id="PS50949">
    <property type="entry name" value="HTH_GNTR"/>
    <property type="match status" value="1"/>
</dbReference>
<dbReference type="RefSeq" id="WP_113805409.1">
    <property type="nucleotide sequence ID" value="NZ_QOCW01000006.1"/>
</dbReference>
<protein>
    <submittedName>
        <fullName evidence="5">Phosphonate metabolism transcriptional regulator PhnF</fullName>
    </submittedName>
</protein>
<feature type="domain" description="HTH gntR-type" evidence="4">
    <location>
        <begin position="8"/>
        <end position="76"/>
    </location>
</feature>
<dbReference type="InterPro" id="IPR036390">
    <property type="entry name" value="WH_DNA-bd_sf"/>
</dbReference>
<reference evidence="5 6" key="1">
    <citation type="submission" date="2018-07" db="EMBL/GenBank/DDBJ databases">
        <title>Lottiidibacillus patelloidae gen. nov., sp. nov., isolated from the intestinal tract of a marine limpet and the reclassification of B. taeanensis BH030017T, B. algicola KMM 3737T and B. hwajinpoensis SW-72T as genus Lottiidibacillus.</title>
        <authorList>
            <person name="Liu R."/>
            <person name="Huang Z."/>
        </authorList>
    </citation>
    <scope>NUCLEOTIDE SEQUENCE [LARGE SCALE GENOMIC DNA]</scope>
    <source>
        <strain evidence="5 6">BH030017</strain>
    </source>
</reference>
<keyword evidence="2" id="KW-0238">DNA-binding</keyword>
<accession>A0A366XUQ8</accession>
<dbReference type="InterPro" id="IPR028978">
    <property type="entry name" value="Chorismate_lyase_/UTRA_dom_sf"/>
</dbReference>
<dbReference type="SUPFAM" id="SSF64288">
    <property type="entry name" value="Chorismate lyase-like"/>
    <property type="match status" value="1"/>
</dbReference>
<gene>
    <name evidence="5" type="ORF">DS031_07970</name>
</gene>
<proteinExistence type="predicted"/>
<evidence type="ECO:0000256" key="3">
    <source>
        <dbReference type="ARBA" id="ARBA00023163"/>
    </source>
</evidence>
<dbReference type="InterPro" id="IPR011663">
    <property type="entry name" value="UTRA"/>
</dbReference>
<dbReference type="InterPro" id="IPR036388">
    <property type="entry name" value="WH-like_DNA-bd_sf"/>
</dbReference>
<dbReference type="InterPro" id="IPR050679">
    <property type="entry name" value="Bact_HTH_transcr_reg"/>
</dbReference>
<dbReference type="Pfam" id="PF07702">
    <property type="entry name" value="UTRA"/>
    <property type="match status" value="1"/>
</dbReference>
<dbReference type="SUPFAM" id="SSF46785">
    <property type="entry name" value="Winged helix' DNA-binding domain"/>
    <property type="match status" value="1"/>
</dbReference>
<dbReference type="Gene3D" id="3.40.1410.10">
    <property type="entry name" value="Chorismate lyase-like"/>
    <property type="match status" value="1"/>
</dbReference>
<organism evidence="5 6">
    <name type="scientific">Bacillus taeanensis</name>
    <dbReference type="NCBI Taxonomy" id="273032"/>
    <lineage>
        <taxon>Bacteria</taxon>
        <taxon>Bacillati</taxon>
        <taxon>Bacillota</taxon>
        <taxon>Bacilli</taxon>
        <taxon>Bacillales</taxon>
        <taxon>Bacillaceae</taxon>
        <taxon>Bacillus</taxon>
    </lineage>
</organism>
<dbReference type="GO" id="GO:0045892">
    <property type="term" value="P:negative regulation of DNA-templated transcription"/>
    <property type="evidence" value="ECO:0007669"/>
    <property type="project" value="TreeGrafter"/>
</dbReference>
<dbReference type="PANTHER" id="PTHR44846:SF1">
    <property type="entry name" value="MANNOSYL-D-GLYCERATE TRANSPORT_METABOLISM SYSTEM REPRESSOR MNGR-RELATED"/>
    <property type="match status" value="1"/>
</dbReference>
<dbReference type="AlphaFoldDB" id="A0A366XUQ8"/>
<dbReference type="Gene3D" id="1.10.10.10">
    <property type="entry name" value="Winged helix-like DNA-binding domain superfamily/Winged helix DNA-binding domain"/>
    <property type="match status" value="1"/>
</dbReference>
<dbReference type="EMBL" id="QOCW01000006">
    <property type="protein sequence ID" value="RBW70120.1"/>
    <property type="molecule type" value="Genomic_DNA"/>
</dbReference>
<evidence type="ECO:0000256" key="1">
    <source>
        <dbReference type="ARBA" id="ARBA00023015"/>
    </source>
</evidence>
<dbReference type="PRINTS" id="PR00035">
    <property type="entry name" value="HTHGNTR"/>
</dbReference>
<evidence type="ECO:0000313" key="5">
    <source>
        <dbReference type="EMBL" id="RBW70120.1"/>
    </source>
</evidence>
<evidence type="ECO:0000313" key="6">
    <source>
        <dbReference type="Proteomes" id="UP000253314"/>
    </source>
</evidence>
<name>A0A366XUQ8_9BACI</name>
<keyword evidence="6" id="KW-1185">Reference proteome</keyword>
<dbReference type="SMART" id="SM00866">
    <property type="entry name" value="UTRA"/>
    <property type="match status" value="1"/>
</dbReference>
<dbReference type="Proteomes" id="UP000253314">
    <property type="component" value="Unassembled WGS sequence"/>
</dbReference>
<dbReference type="CDD" id="cd07377">
    <property type="entry name" value="WHTH_GntR"/>
    <property type="match status" value="1"/>
</dbReference>
<dbReference type="PANTHER" id="PTHR44846">
    <property type="entry name" value="MANNOSYL-D-GLYCERATE TRANSPORT/METABOLISM SYSTEM REPRESSOR MNGR-RELATED"/>
    <property type="match status" value="1"/>
</dbReference>
<evidence type="ECO:0000256" key="2">
    <source>
        <dbReference type="ARBA" id="ARBA00023125"/>
    </source>
</evidence>
<dbReference type="Pfam" id="PF00392">
    <property type="entry name" value="GntR"/>
    <property type="match status" value="1"/>
</dbReference>
<sequence length="242" mass="27544">MIDKSSPLPIYYQIEEQIKQKIDNGELHPGDALPSEREYAEQIGISRMTVRQAINNLVSEGYLFRQKGRGTFVAEKKLEQNLVGLTSFTEDMKARGLQPSSQLISFEIIPAPEQIANRLSIKKYAPVYEIKRVRLADDVPMALETVYISANLVKGLTEEIVNASLYQYIEGQMNLKIGRAVQSLESTIAHDMEEKYLKVEKGAPILVMERHTFLEDGVPLEVVKSAYRADRYKFTIEMNRQS</sequence>